<evidence type="ECO:0000313" key="3">
    <source>
        <dbReference type="Proteomes" id="UP001652582"/>
    </source>
</evidence>
<protein>
    <submittedName>
        <fullName evidence="4">Uncharacterized protein LOC112045765</fullName>
    </submittedName>
</protein>
<feature type="transmembrane region" description="Helical" evidence="2">
    <location>
        <begin position="42"/>
        <end position="64"/>
    </location>
</feature>
<proteinExistence type="predicted"/>
<keyword evidence="2" id="KW-0812">Transmembrane</keyword>
<reference evidence="4" key="1">
    <citation type="submission" date="2025-08" db="UniProtKB">
        <authorList>
            <consortium name="RefSeq"/>
        </authorList>
    </citation>
    <scope>IDENTIFICATION</scope>
</reference>
<dbReference type="AlphaFoldDB" id="A0A6J1MY32"/>
<dbReference type="RefSeq" id="XP_023937847.2">
    <property type="nucleotide sequence ID" value="XM_024082079.2"/>
</dbReference>
<evidence type="ECO:0000313" key="4">
    <source>
        <dbReference type="RefSeq" id="XP_023937847.2"/>
    </source>
</evidence>
<dbReference type="Proteomes" id="UP001652582">
    <property type="component" value="Chromosome 7"/>
</dbReference>
<feature type="region of interest" description="Disordered" evidence="1">
    <location>
        <begin position="458"/>
        <end position="481"/>
    </location>
</feature>
<dbReference type="GeneID" id="112045765"/>
<keyword evidence="3" id="KW-1185">Reference proteome</keyword>
<keyword evidence="2" id="KW-0472">Membrane</keyword>
<keyword evidence="2" id="KW-1133">Transmembrane helix</keyword>
<name>A0A6J1MY32_BICAN</name>
<evidence type="ECO:0000256" key="1">
    <source>
        <dbReference type="SAM" id="MobiDB-lite"/>
    </source>
</evidence>
<sequence length="704" mass="81309">MSTEGSDSTSSSGIRQFGLYRTIDARTEEFLRLSRKRQIRQGCACAAISTAITVTIVIIVLLIYEYMIVVETNVVQKKTSSNKIRFIGKDKPIAERLDRTHFGFDQDYYERMPLLVNALQEVSYVDSLGETSISRSRKRHYNTNRFKSATSSSVNGFIRRTSPRPFIFEYRSPYPMPFSKSQGTPRNWAEHYRNAQRLKNLHDVIKYLEKTLNAKFGDIYLPTRAQIAFSGIYLPPAEHPAKDSYLPVRDNSPQESINYKVNSNHNSDPLYTFRPDNPGDINLLVDGYRFAPSVFSSLSKQKNNGIKHVFRPITKRKRPQNCNNAECSSNLHDFAKKVEIESSQEDISLHDHDSQPKLLDIKFNLFSSQQSTTESSLNESNINKIYITSPKPLFQFRRKSTMPFRRSMYTYKRPNIFVEKRKNITITAAKTGENKTITFKRLVPLSVFTSNERTEKSSIQPIVLPENSPKEESNSSSTTPRSWLNFMTEHPMLNYSLVEDYHIGSSGIVPIESRTITPIYPTVPIIPLIESITERATTNAPEIIKFSPEDAKIPDHYFNLRKSDIEENTERVVNKWDYTKITEKYDDVIEAETLIIKLKNNIETTTITEDDVSDEIENSKNEEAEDYIETKTSATYVPQINGHHRSYKSLTTLLRENSEKYRKKRIENLFITRTIQNQTYVPMYVEIKRNRSSFIDHDIGSSYE</sequence>
<accession>A0A6J1MY32</accession>
<gene>
    <name evidence="4" type="primary">LOC112045765</name>
</gene>
<dbReference type="OrthoDB" id="7492905at2759"/>
<organism evidence="3 4">
    <name type="scientific">Bicyclus anynana</name>
    <name type="common">Squinting bush brown butterfly</name>
    <dbReference type="NCBI Taxonomy" id="110368"/>
    <lineage>
        <taxon>Eukaryota</taxon>
        <taxon>Metazoa</taxon>
        <taxon>Ecdysozoa</taxon>
        <taxon>Arthropoda</taxon>
        <taxon>Hexapoda</taxon>
        <taxon>Insecta</taxon>
        <taxon>Pterygota</taxon>
        <taxon>Neoptera</taxon>
        <taxon>Endopterygota</taxon>
        <taxon>Lepidoptera</taxon>
        <taxon>Glossata</taxon>
        <taxon>Ditrysia</taxon>
        <taxon>Papilionoidea</taxon>
        <taxon>Nymphalidae</taxon>
        <taxon>Satyrinae</taxon>
        <taxon>Satyrini</taxon>
        <taxon>Mycalesina</taxon>
        <taxon>Bicyclus</taxon>
    </lineage>
</organism>
<evidence type="ECO:0000256" key="2">
    <source>
        <dbReference type="SAM" id="Phobius"/>
    </source>
</evidence>
<dbReference type="KEGG" id="bany:112045765"/>